<sequence>MLGNITRGICILPWGQWCCSDSLRSSTSLRIDRVPEASSVTFLCSRLVMARHNFHLSAKEATRTKNGLLY</sequence>
<evidence type="ECO:0000313" key="2">
    <source>
        <dbReference type="Proteomes" id="UP001352852"/>
    </source>
</evidence>
<reference evidence="1 2" key="1">
    <citation type="submission" date="2021-06" db="EMBL/GenBank/DDBJ databases">
        <authorList>
            <person name="Palmer J.M."/>
        </authorList>
    </citation>
    <scope>NUCLEOTIDE SEQUENCE [LARGE SCALE GENOMIC DNA]</scope>
    <source>
        <strain evidence="1 2">CL_MEX2019</strain>
        <tissue evidence="1">Muscle</tissue>
    </source>
</reference>
<comment type="caution">
    <text evidence="1">The sequence shown here is derived from an EMBL/GenBank/DDBJ whole genome shotgun (WGS) entry which is preliminary data.</text>
</comment>
<accession>A0ABU7EBH6</accession>
<gene>
    <name evidence="1" type="ORF">CHARACLAT_005441</name>
</gene>
<keyword evidence="2" id="KW-1185">Reference proteome</keyword>
<name>A0ABU7EBH6_9TELE</name>
<dbReference type="EMBL" id="JAHUTJ010049450">
    <property type="protein sequence ID" value="MED6283119.1"/>
    <property type="molecule type" value="Genomic_DNA"/>
</dbReference>
<evidence type="ECO:0000313" key="1">
    <source>
        <dbReference type="EMBL" id="MED6283119.1"/>
    </source>
</evidence>
<proteinExistence type="predicted"/>
<protein>
    <submittedName>
        <fullName evidence="1">Uncharacterized protein</fullName>
    </submittedName>
</protein>
<organism evidence="1 2">
    <name type="scientific">Characodon lateralis</name>
    <dbReference type="NCBI Taxonomy" id="208331"/>
    <lineage>
        <taxon>Eukaryota</taxon>
        <taxon>Metazoa</taxon>
        <taxon>Chordata</taxon>
        <taxon>Craniata</taxon>
        <taxon>Vertebrata</taxon>
        <taxon>Euteleostomi</taxon>
        <taxon>Actinopterygii</taxon>
        <taxon>Neopterygii</taxon>
        <taxon>Teleostei</taxon>
        <taxon>Neoteleostei</taxon>
        <taxon>Acanthomorphata</taxon>
        <taxon>Ovalentaria</taxon>
        <taxon>Atherinomorphae</taxon>
        <taxon>Cyprinodontiformes</taxon>
        <taxon>Goodeidae</taxon>
        <taxon>Characodon</taxon>
    </lineage>
</organism>
<dbReference type="Proteomes" id="UP001352852">
    <property type="component" value="Unassembled WGS sequence"/>
</dbReference>